<evidence type="ECO:0000313" key="1">
    <source>
        <dbReference type="EMBL" id="GGZ45121.1"/>
    </source>
</evidence>
<protein>
    <submittedName>
        <fullName evidence="1">Uncharacterized protein</fullName>
    </submittedName>
</protein>
<dbReference type="AlphaFoldDB" id="A0A918QHP1"/>
<comment type="caution">
    <text evidence="1">The sequence shown here is derived from an EMBL/GenBank/DDBJ whole genome shotgun (WGS) entry which is preliminary data.</text>
</comment>
<organism evidence="1 2">
    <name type="scientific">Streptomyces subrutilus</name>
    <dbReference type="NCBI Taxonomy" id="36818"/>
    <lineage>
        <taxon>Bacteria</taxon>
        <taxon>Bacillati</taxon>
        <taxon>Actinomycetota</taxon>
        <taxon>Actinomycetes</taxon>
        <taxon>Kitasatosporales</taxon>
        <taxon>Streptomycetaceae</taxon>
        <taxon>Streptomyces</taxon>
    </lineage>
</organism>
<dbReference type="RefSeq" id="WP_167536713.1">
    <property type="nucleotide sequence ID" value="NZ_BMVX01000001.1"/>
</dbReference>
<sequence length="138" mass="14586">MHSTVRPSAGIAFPGHAPEQLFALAGVRLANTGTGSGAGEEVCEEPTFFLSGAGLLLLSPLAAGVYRLVAPVPAGSAVPDARFVEDLLARRGTRAGTRHDHLSSTATDPTRDFTALRDTTALWRRGTRVDRRAPQPQE</sequence>
<dbReference type="InterPro" id="IPR036188">
    <property type="entry name" value="FAD/NAD-bd_sf"/>
</dbReference>
<dbReference type="Proteomes" id="UP000634660">
    <property type="component" value="Unassembled WGS sequence"/>
</dbReference>
<evidence type="ECO:0000313" key="2">
    <source>
        <dbReference type="Proteomes" id="UP000634660"/>
    </source>
</evidence>
<dbReference type="Gene3D" id="3.50.50.60">
    <property type="entry name" value="FAD/NAD(P)-binding domain"/>
    <property type="match status" value="1"/>
</dbReference>
<reference evidence="1" key="2">
    <citation type="submission" date="2020-09" db="EMBL/GenBank/DDBJ databases">
        <authorList>
            <person name="Sun Q."/>
            <person name="Ohkuma M."/>
        </authorList>
    </citation>
    <scope>NUCLEOTIDE SEQUENCE</scope>
    <source>
        <strain evidence="1">JCM 4834</strain>
    </source>
</reference>
<proteinExistence type="predicted"/>
<name>A0A918QHP1_9ACTN</name>
<reference evidence="1" key="1">
    <citation type="journal article" date="2014" name="Int. J. Syst. Evol. Microbiol.">
        <title>Complete genome sequence of Corynebacterium casei LMG S-19264T (=DSM 44701T), isolated from a smear-ripened cheese.</title>
        <authorList>
            <consortium name="US DOE Joint Genome Institute (JGI-PGF)"/>
            <person name="Walter F."/>
            <person name="Albersmeier A."/>
            <person name="Kalinowski J."/>
            <person name="Ruckert C."/>
        </authorList>
    </citation>
    <scope>NUCLEOTIDE SEQUENCE</scope>
    <source>
        <strain evidence="1">JCM 4834</strain>
    </source>
</reference>
<dbReference type="EMBL" id="BMVX01000001">
    <property type="protein sequence ID" value="GGZ45121.1"/>
    <property type="molecule type" value="Genomic_DNA"/>
</dbReference>
<accession>A0A918QHP1</accession>
<gene>
    <name evidence="1" type="ORF">GCM10010371_00080</name>
</gene>
<dbReference type="Gene3D" id="3.30.70.2450">
    <property type="match status" value="1"/>
</dbReference>